<dbReference type="AlphaFoldDB" id="A0A8S0Y774"/>
<gene>
    <name evidence="1" type="ORF">METHB2_970002</name>
</gene>
<organism evidence="1 2">
    <name type="scientific">Candidatus Methylobacter favarea</name>
    <dbReference type="NCBI Taxonomy" id="2707345"/>
    <lineage>
        <taxon>Bacteria</taxon>
        <taxon>Pseudomonadati</taxon>
        <taxon>Pseudomonadota</taxon>
        <taxon>Gammaproteobacteria</taxon>
        <taxon>Methylococcales</taxon>
        <taxon>Methylococcaceae</taxon>
        <taxon>Methylobacter</taxon>
    </lineage>
</organism>
<dbReference type="Proteomes" id="UP000494216">
    <property type="component" value="Unassembled WGS sequence"/>
</dbReference>
<dbReference type="EMBL" id="CADCXN010000132">
    <property type="protein sequence ID" value="CAA9893049.1"/>
    <property type="molecule type" value="Genomic_DNA"/>
</dbReference>
<proteinExistence type="predicted"/>
<name>A0A8S0Y774_9GAMM</name>
<comment type="caution">
    <text evidence="1">The sequence shown here is derived from an EMBL/GenBank/DDBJ whole genome shotgun (WGS) entry which is preliminary data.</text>
</comment>
<accession>A0A8S0Y774</accession>
<dbReference type="RefSeq" id="WP_174627737.1">
    <property type="nucleotide sequence ID" value="NZ_CADCXN010000132.1"/>
</dbReference>
<evidence type="ECO:0000313" key="1">
    <source>
        <dbReference type="EMBL" id="CAA9893049.1"/>
    </source>
</evidence>
<sequence length="117" mass="11845">MVADGVLSGTVQGKTFSTNVSVPVNVGKTPVTASAGGITTQQVGCDILNLDIGAIDLNLLGLEIHIDPISIDVEADPTGGLVGQLLSGLLCNLLPNLDLTNITAVVAFLLQLLAILG</sequence>
<protein>
    <submittedName>
        <fullName evidence="1">Uncharacterized protein</fullName>
    </submittedName>
</protein>
<reference evidence="1 2" key="1">
    <citation type="submission" date="2020-02" db="EMBL/GenBank/DDBJ databases">
        <authorList>
            <person name="Hogendoorn C."/>
        </authorList>
    </citation>
    <scope>NUCLEOTIDE SEQUENCE [LARGE SCALE GENOMIC DNA]</scope>
    <source>
        <strain evidence="1">METHB21</strain>
    </source>
</reference>
<keyword evidence="2" id="KW-1185">Reference proteome</keyword>
<evidence type="ECO:0000313" key="2">
    <source>
        <dbReference type="Proteomes" id="UP000494216"/>
    </source>
</evidence>